<organism evidence="2">
    <name type="scientific">Caldithrix abyssi</name>
    <dbReference type="NCBI Taxonomy" id="187145"/>
    <lineage>
        <taxon>Bacteria</taxon>
        <taxon>Pseudomonadati</taxon>
        <taxon>Calditrichota</taxon>
        <taxon>Calditrichia</taxon>
        <taxon>Calditrichales</taxon>
        <taxon>Calditrichaceae</taxon>
        <taxon>Caldithrix</taxon>
    </lineage>
</organism>
<comment type="catalytic activity">
    <reaction evidence="1">
        <text>keto-D-tagaturonate = keto-D-fructuronate</text>
        <dbReference type="Rhea" id="RHEA:51656"/>
        <dbReference type="ChEBI" id="CHEBI:17886"/>
        <dbReference type="ChEBI" id="CHEBI:59881"/>
        <dbReference type="EC" id="5.1.2.7"/>
    </reaction>
</comment>
<dbReference type="Pfam" id="PF16257">
    <property type="entry name" value="UxaE"/>
    <property type="match status" value="1"/>
</dbReference>
<comment type="similarity">
    <text evidence="1">Belongs to the UxaE family.</text>
</comment>
<dbReference type="Proteomes" id="UP000886005">
    <property type="component" value="Unassembled WGS sequence"/>
</dbReference>
<sequence>MKKEKQHVQLNKYSFGVGDRFAHQARAQLSALQKAARAGVEITPVWNKSFREHKIIGSDPRVTRQKADEAVRDLSWKEAYFVDADHINLDNVDFFMDSCDFFTIDVADYIGKPAAPETVDRFVQSCAALTGRHKLPLLDAAMEISEELIRATAQKYLFAAGEAGKIYRHIKEEKGSRAFIAEVSMDETDDPQSPVELFVILAALSFYGVELHTLAPKFSGRFNKGVDYAGDLSRFAEEFERDLAVIRLAGEYFDLPATLKLSVHSGSDKFSLYPVIRQAIRKFDAGIHVKTAGTTWLEELIGLAEAGGDGLEMAVEIYRRALEAFEDLCAPYATVIDIDPQKLPAMEEVRKWDGSRFARALRHNPGDSLYNPHFRQLLHVGYKIAANMGQRYLHMLEKHETVVAGNVTANIFERHIRPLFLD</sequence>
<feature type="active site" description="Proton acceptor" evidence="1">
    <location>
        <position position="85"/>
    </location>
</feature>
<dbReference type="GO" id="GO:0046872">
    <property type="term" value="F:metal ion binding"/>
    <property type="evidence" value="ECO:0007669"/>
    <property type="project" value="UniProtKB-UniRule"/>
</dbReference>
<keyword evidence="1" id="KW-0413">Isomerase</keyword>
<keyword evidence="1" id="KW-0479">Metal-binding</keyword>
<gene>
    <name evidence="1" type="primary">uxaE</name>
    <name evidence="2" type="ORF">ENJ10_10865</name>
</gene>
<protein>
    <recommendedName>
        <fullName evidence="1">Tagaturonate/fructuronate epimerase</fullName>
        <shortName evidence="1">D-TagA/D-FruA epimerase</shortName>
        <ecNumber evidence="1">5.1.2.7</ecNumber>
    </recommendedName>
</protein>
<dbReference type="AlphaFoldDB" id="A0A7V1LND3"/>
<evidence type="ECO:0000313" key="2">
    <source>
        <dbReference type="EMBL" id="HED11178.1"/>
    </source>
</evidence>
<comment type="caution">
    <text evidence="2">The sequence shown here is derived from an EMBL/GenBank/DDBJ whole genome shotgun (WGS) entry which is preliminary data.</text>
</comment>
<dbReference type="EC" id="5.1.2.7" evidence="1"/>
<comment type="cofactor">
    <cofactor evidence="1">
        <name>a divalent metal cation</name>
        <dbReference type="ChEBI" id="CHEBI:60240"/>
    </cofactor>
</comment>
<dbReference type="GO" id="GO:0016856">
    <property type="term" value="F:racemase and epimerase activity, acting on hydroxy acids and derivatives"/>
    <property type="evidence" value="ECO:0007669"/>
    <property type="project" value="UniProtKB-UniRule"/>
</dbReference>
<evidence type="ECO:0000256" key="1">
    <source>
        <dbReference type="HAMAP-Rule" id="MF_02243"/>
    </source>
</evidence>
<dbReference type="InterPro" id="IPR032586">
    <property type="entry name" value="UxaE"/>
</dbReference>
<feature type="active site" description="Proton donor" evidence="1">
    <location>
        <position position="182"/>
    </location>
</feature>
<accession>A0A7V1LND3</accession>
<reference evidence="2" key="1">
    <citation type="journal article" date="2020" name="mSystems">
        <title>Genome- and Community-Level Interaction Insights into Carbon Utilization and Element Cycling Functions of Hydrothermarchaeota in Hydrothermal Sediment.</title>
        <authorList>
            <person name="Zhou Z."/>
            <person name="Liu Y."/>
            <person name="Xu W."/>
            <person name="Pan J."/>
            <person name="Luo Z.H."/>
            <person name="Li M."/>
        </authorList>
    </citation>
    <scope>NUCLEOTIDE SEQUENCE [LARGE SCALE GENOMIC DNA]</scope>
    <source>
        <strain evidence="2">HyVt-456</strain>
    </source>
</reference>
<dbReference type="EMBL" id="DRLD01000303">
    <property type="protein sequence ID" value="HED11178.1"/>
    <property type="molecule type" value="Genomic_DNA"/>
</dbReference>
<feature type="binding site" evidence="1">
    <location>
        <position position="264"/>
    </location>
    <ligand>
        <name>a divalent metal cation</name>
        <dbReference type="ChEBI" id="CHEBI:60240"/>
    </ligand>
</feature>
<dbReference type="HAMAP" id="MF_02243">
    <property type="entry name" value="UxaE"/>
    <property type="match status" value="1"/>
</dbReference>
<proteinExistence type="inferred from homology"/>
<comment type="function">
    <text evidence="1">Catalyzes the epimerization of D-tagaturonate (D-TagA) to D-fructuronate (D-FruA).</text>
</comment>
<feature type="binding site" evidence="1">
    <location>
        <position position="224"/>
    </location>
    <ligand>
        <name>a divalent metal cation</name>
        <dbReference type="ChEBI" id="CHEBI:60240"/>
    </ligand>
</feature>
<feature type="binding site" evidence="1">
    <location>
        <position position="86"/>
    </location>
    <ligand>
        <name>a divalent metal cation</name>
        <dbReference type="ChEBI" id="CHEBI:60240"/>
    </ligand>
</feature>
<name>A0A7V1LND3_CALAY</name>